<dbReference type="KEGG" id="tsh:Tsac_1779"/>
<evidence type="ECO:0000256" key="5">
    <source>
        <dbReference type="ARBA" id="ARBA00025933"/>
    </source>
</evidence>
<dbReference type="Proteomes" id="UP000006178">
    <property type="component" value="Chromosome"/>
</dbReference>
<dbReference type="InterPro" id="IPR006299">
    <property type="entry name" value="FlgC"/>
</dbReference>
<dbReference type="eggNOG" id="COG1558">
    <property type="taxonomic scope" value="Bacteria"/>
</dbReference>
<organism evidence="9 10">
    <name type="scientific">Thermoanaerobacterium saccharolyticum (strain DSM 8691 / JW/SL-YS485)</name>
    <dbReference type="NCBI Taxonomy" id="1094508"/>
    <lineage>
        <taxon>Bacteria</taxon>
        <taxon>Bacillati</taxon>
        <taxon>Bacillota</taxon>
        <taxon>Clostridia</taxon>
        <taxon>Thermoanaerobacterales</taxon>
        <taxon>Thermoanaerobacteraceae</taxon>
        <taxon>Thermoanaerobacterium</taxon>
    </lineage>
</organism>
<dbReference type="InterPro" id="IPR010930">
    <property type="entry name" value="Flg_bb/hook_C_dom"/>
</dbReference>
<evidence type="ECO:0000256" key="2">
    <source>
        <dbReference type="ARBA" id="ARBA00009677"/>
    </source>
</evidence>
<keyword evidence="9" id="KW-0966">Cell projection</keyword>
<comment type="subunit">
    <text evidence="5 6">The basal body constitutes a major portion of the flagellar organelle and consists of four rings (L,P,S, and M) mounted on a central rod. The rod consists of about 26 subunits of FlgG in the distal portion, and FlgB, FlgC and FlgF are thought to build up the proximal portion of the rod with about 6 subunits each.</text>
</comment>
<feature type="domain" description="Flagellar basal-body/hook protein C-terminal" evidence="8">
    <location>
        <begin position="102"/>
        <end position="145"/>
    </location>
</feature>
<keyword evidence="9" id="KW-0969">Cilium</keyword>
<comment type="subcellular location">
    <subcellularLocation>
        <location evidence="1 6">Bacterial flagellum basal body</location>
    </subcellularLocation>
</comment>
<proteinExistence type="inferred from homology"/>
<dbReference type="STRING" id="1094508.Tsac_1779"/>
<dbReference type="Pfam" id="PF00460">
    <property type="entry name" value="Flg_bb_rod"/>
    <property type="match status" value="1"/>
</dbReference>
<evidence type="ECO:0000313" key="10">
    <source>
        <dbReference type="Proteomes" id="UP000006178"/>
    </source>
</evidence>
<dbReference type="InterPro" id="IPR001444">
    <property type="entry name" value="Flag_bb_rod_N"/>
</dbReference>
<keyword evidence="10" id="KW-1185">Reference proteome</keyword>
<evidence type="ECO:0000256" key="6">
    <source>
        <dbReference type="RuleBase" id="RU362062"/>
    </source>
</evidence>
<keyword evidence="9" id="KW-0282">Flagellum</keyword>
<protein>
    <recommendedName>
        <fullName evidence="3 6">Flagellar basal-body rod protein FlgC</fullName>
    </recommendedName>
</protein>
<dbReference type="EMBL" id="CP003184">
    <property type="protein sequence ID" value="AFK86785.1"/>
    <property type="molecule type" value="Genomic_DNA"/>
</dbReference>
<dbReference type="Pfam" id="PF06429">
    <property type="entry name" value="Flg_bbr_C"/>
    <property type="match status" value="1"/>
</dbReference>
<feature type="domain" description="Flagellar basal body rod protein N-terminal" evidence="7">
    <location>
        <begin position="7"/>
        <end position="35"/>
    </location>
</feature>
<sequence length="149" mass="16197">MGFLNSIDISATGLTAERLRMDVISQNIANVDTTRTSNGGPYRRKLVVLKEIDNQNSFNDMLNAARNSSSVGNGVEVVSIEEDNKTPFNRVYDPGNPDADSTGYVNYPNVNIVSEMVDMISATRAYEANVTAVNSTKSMIEKALEIGKA</sequence>
<evidence type="ECO:0000256" key="4">
    <source>
        <dbReference type="ARBA" id="ARBA00023143"/>
    </source>
</evidence>
<evidence type="ECO:0000259" key="7">
    <source>
        <dbReference type="Pfam" id="PF00460"/>
    </source>
</evidence>
<dbReference type="RefSeq" id="WP_014758642.1">
    <property type="nucleotide sequence ID" value="NC_017992.1"/>
</dbReference>
<dbReference type="PANTHER" id="PTHR30435:SF2">
    <property type="entry name" value="FLAGELLAR BASAL-BODY ROD PROTEIN FLGC"/>
    <property type="match status" value="1"/>
</dbReference>
<comment type="similarity">
    <text evidence="2">Belongs to the flagella basal body rod proteins family.</text>
</comment>
<evidence type="ECO:0000313" key="9">
    <source>
        <dbReference type="EMBL" id="AFK86785.1"/>
    </source>
</evidence>
<dbReference type="GO" id="GO:0071978">
    <property type="term" value="P:bacterial-type flagellum-dependent swarming motility"/>
    <property type="evidence" value="ECO:0007669"/>
    <property type="project" value="TreeGrafter"/>
</dbReference>
<dbReference type="GO" id="GO:0030694">
    <property type="term" value="C:bacterial-type flagellum basal body, rod"/>
    <property type="evidence" value="ECO:0007669"/>
    <property type="project" value="UniProtKB-UniRule"/>
</dbReference>
<name>I3VW90_THESW</name>
<evidence type="ECO:0000259" key="8">
    <source>
        <dbReference type="Pfam" id="PF06429"/>
    </source>
</evidence>
<keyword evidence="4 6" id="KW-0975">Bacterial flagellum</keyword>
<evidence type="ECO:0000256" key="1">
    <source>
        <dbReference type="ARBA" id="ARBA00004117"/>
    </source>
</evidence>
<reference evidence="9 10" key="1">
    <citation type="journal article" date="2014" name="Appl. Environ. Microbiol.">
        <title>Profile of Secreted Hydrolases, Associated Proteins, and SlpA in Thermoanaerobacterium saccharolyticum during the Degradation of Hemicellulose.</title>
        <authorList>
            <person name="Currie D.H."/>
            <person name="Guss A.M."/>
            <person name="Herring C.D."/>
            <person name="Giannone R.J."/>
            <person name="Johnson C.M."/>
            <person name="Lankford P.K."/>
            <person name="Brown S.D."/>
            <person name="Hettich R.L."/>
            <person name="Lynd L.R."/>
        </authorList>
    </citation>
    <scope>NUCLEOTIDE SEQUENCE [LARGE SCALE GENOMIC DNA]</scope>
    <source>
        <strain evidence="10">DSM 8691 / JW/SL-YS485</strain>
    </source>
</reference>
<dbReference type="BioCyc" id="TSAC1094508:GLMA-1806-MONOMER"/>
<evidence type="ECO:0000256" key="3">
    <source>
        <dbReference type="ARBA" id="ARBA00017941"/>
    </source>
</evidence>
<accession>I3VW90</accession>
<dbReference type="PATRIC" id="fig|1094508.3.peg.1803"/>
<gene>
    <name evidence="9" type="ordered locus">Tsac_1779</name>
</gene>
<dbReference type="NCBIfam" id="TIGR01395">
    <property type="entry name" value="FlgC"/>
    <property type="match status" value="1"/>
</dbReference>
<dbReference type="PANTHER" id="PTHR30435">
    <property type="entry name" value="FLAGELLAR PROTEIN"/>
    <property type="match status" value="1"/>
</dbReference>
<dbReference type="AlphaFoldDB" id="I3VW90"/>